<evidence type="ECO:0000259" key="15">
    <source>
        <dbReference type="PROSITE" id="PS50011"/>
    </source>
</evidence>
<evidence type="ECO:0000256" key="6">
    <source>
        <dbReference type="ARBA" id="ARBA00022840"/>
    </source>
</evidence>
<dbReference type="CDD" id="cd00028">
    <property type="entry name" value="B_lectin"/>
    <property type="match status" value="1"/>
</dbReference>
<feature type="domain" description="Protein kinase" evidence="15">
    <location>
        <begin position="530"/>
        <end position="798"/>
    </location>
</feature>
<dbReference type="PANTHER" id="PTHR32444:SF242">
    <property type="entry name" value="G-TYPE LECTIN S-RECEPTOR-LIKE SERINE_THREONINE-PROTEIN KINASE RKS1"/>
    <property type="match status" value="1"/>
</dbReference>
<dbReference type="PROSITE" id="PS50026">
    <property type="entry name" value="EGF_3"/>
    <property type="match status" value="1"/>
</dbReference>
<comment type="similarity">
    <text evidence="11">Belongs to the protein kinase superfamily. Ser/Thr protein kinase family.</text>
</comment>
<keyword evidence="12" id="KW-0245">EGF-like domain</keyword>
<dbReference type="FunFam" id="2.90.10.10:FF:000001">
    <property type="entry name" value="G-type lectin S-receptor-like serine/threonine-protein kinase"/>
    <property type="match status" value="1"/>
</dbReference>
<evidence type="ECO:0000256" key="11">
    <source>
        <dbReference type="PIRNR" id="PIRNR000641"/>
    </source>
</evidence>
<evidence type="ECO:0000256" key="2">
    <source>
        <dbReference type="ARBA" id="ARBA00022679"/>
    </source>
</evidence>
<gene>
    <name evidence="19" type="ORF">GIB67_032674</name>
</gene>
<dbReference type="InterPro" id="IPR001245">
    <property type="entry name" value="Ser-Thr/Tyr_kinase_cat_dom"/>
</dbReference>
<evidence type="ECO:0000256" key="10">
    <source>
        <dbReference type="ARBA" id="ARBA00048679"/>
    </source>
</evidence>
<dbReference type="Gene3D" id="2.90.10.10">
    <property type="entry name" value="Bulb-type lectin domain"/>
    <property type="match status" value="1"/>
</dbReference>
<protein>
    <recommendedName>
        <fullName evidence="11">Receptor-like serine/threonine-protein kinase</fullName>
        <ecNumber evidence="11">2.7.11.1</ecNumber>
    </recommendedName>
</protein>
<keyword evidence="13" id="KW-0472">Membrane</keyword>
<dbReference type="InterPro" id="IPR036426">
    <property type="entry name" value="Bulb-type_lectin_dom_sf"/>
</dbReference>
<dbReference type="Gene3D" id="1.10.510.10">
    <property type="entry name" value="Transferase(Phosphotransferase) domain 1"/>
    <property type="match status" value="1"/>
</dbReference>
<evidence type="ECO:0000256" key="7">
    <source>
        <dbReference type="ARBA" id="ARBA00023157"/>
    </source>
</evidence>
<keyword evidence="5 11" id="KW-0418">Kinase</keyword>
<feature type="chain" id="PRO_5029881018" description="Receptor-like serine/threonine-protein kinase" evidence="14">
    <location>
        <begin position="29"/>
        <end position="798"/>
    </location>
</feature>
<dbReference type="InterPro" id="IPR000858">
    <property type="entry name" value="S_locus_glycoprot_dom"/>
</dbReference>
<dbReference type="InterPro" id="IPR011009">
    <property type="entry name" value="Kinase-like_dom_sf"/>
</dbReference>
<keyword evidence="4 11" id="KW-0547">Nucleotide-binding</keyword>
<dbReference type="Pfam" id="PF08276">
    <property type="entry name" value="PAN_2"/>
    <property type="match status" value="1"/>
</dbReference>
<comment type="catalytic activity">
    <reaction evidence="10 11">
        <text>L-seryl-[protein] + ATP = O-phospho-L-seryl-[protein] + ADP + H(+)</text>
        <dbReference type="Rhea" id="RHEA:17989"/>
        <dbReference type="Rhea" id="RHEA-COMP:9863"/>
        <dbReference type="Rhea" id="RHEA-COMP:11604"/>
        <dbReference type="ChEBI" id="CHEBI:15378"/>
        <dbReference type="ChEBI" id="CHEBI:29999"/>
        <dbReference type="ChEBI" id="CHEBI:30616"/>
        <dbReference type="ChEBI" id="CHEBI:83421"/>
        <dbReference type="ChEBI" id="CHEBI:456216"/>
        <dbReference type="EC" id="2.7.11.1"/>
    </reaction>
</comment>
<evidence type="ECO:0000256" key="12">
    <source>
        <dbReference type="PROSITE-ProRule" id="PRU00076"/>
    </source>
</evidence>
<evidence type="ECO:0000256" key="4">
    <source>
        <dbReference type="ARBA" id="ARBA00022741"/>
    </source>
</evidence>
<comment type="catalytic activity">
    <reaction evidence="9 11">
        <text>L-threonyl-[protein] + ATP = O-phospho-L-threonyl-[protein] + ADP + H(+)</text>
        <dbReference type="Rhea" id="RHEA:46608"/>
        <dbReference type="Rhea" id="RHEA-COMP:11060"/>
        <dbReference type="Rhea" id="RHEA-COMP:11605"/>
        <dbReference type="ChEBI" id="CHEBI:15378"/>
        <dbReference type="ChEBI" id="CHEBI:30013"/>
        <dbReference type="ChEBI" id="CHEBI:30616"/>
        <dbReference type="ChEBI" id="CHEBI:61977"/>
        <dbReference type="ChEBI" id="CHEBI:456216"/>
        <dbReference type="EC" id="2.7.11.1"/>
    </reaction>
</comment>
<proteinExistence type="inferred from homology"/>
<dbReference type="EMBL" id="JACGCM010001204">
    <property type="protein sequence ID" value="KAF6159057.1"/>
    <property type="molecule type" value="Genomic_DNA"/>
</dbReference>
<dbReference type="GO" id="GO:0004674">
    <property type="term" value="F:protein serine/threonine kinase activity"/>
    <property type="evidence" value="ECO:0007669"/>
    <property type="project" value="UniProtKB-KW"/>
</dbReference>
<keyword evidence="1 11" id="KW-0723">Serine/threonine-protein kinase</keyword>
<evidence type="ECO:0000313" key="20">
    <source>
        <dbReference type="Proteomes" id="UP000541444"/>
    </source>
</evidence>
<keyword evidence="6 11" id="KW-0067">ATP-binding</keyword>
<feature type="domain" description="Bulb-type lectin" evidence="17">
    <location>
        <begin position="29"/>
        <end position="149"/>
    </location>
</feature>
<evidence type="ECO:0000256" key="13">
    <source>
        <dbReference type="SAM" id="Phobius"/>
    </source>
</evidence>
<evidence type="ECO:0000256" key="14">
    <source>
        <dbReference type="SAM" id="SignalP"/>
    </source>
</evidence>
<evidence type="ECO:0000256" key="5">
    <source>
        <dbReference type="ARBA" id="ARBA00022777"/>
    </source>
</evidence>
<evidence type="ECO:0000259" key="18">
    <source>
        <dbReference type="PROSITE" id="PS50948"/>
    </source>
</evidence>
<evidence type="ECO:0000256" key="9">
    <source>
        <dbReference type="ARBA" id="ARBA00047899"/>
    </source>
</evidence>
<organism evidence="19 20">
    <name type="scientific">Kingdonia uniflora</name>
    <dbReference type="NCBI Taxonomy" id="39325"/>
    <lineage>
        <taxon>Eukaryota</taxon>
        <taxon>Viridiplantae</taxon>
        <taxon>Streptophyta</taxon>
        <taxon>Embryophyta</taxon>
        <taxon>Tracheophyta</taxon>
        <taxon>Spermatophyta</taxon>
        <taxon>Magnoliopsida</taxon>
        <taxon>Ranunculales</taxon>
        <taxon>Circaeasteraceae</taxon>
        <taxon>Kingdonia</taxon>
    </lineage>
</organism>
<dbReference type="Proteomes" id="UP000541444">
    <property type="component" value="Unassembled WGS sequence"/>
</dbReference>
<evidence type="ECO:0000259" key="17">
    <source>
        <dbReference type="PROSITE" id="PS50927"/>
    </source>
</evidence>
<keyword evidence="13" id="KW-0812">Transmembrane</keyword>
<dbReference type="CDD" id="cd01098">
    <property type="entry name" value="PAN_AP_plant"/>
    <property type="match status" value="1"/>
</dbReference>
<evidence type="ECO:0000313" key="19">
    <source>
        <dbReference type="EMBL" id="KAF6159057.1"/>
    </source>
</evidence>
<reference evidence="19 20" key="1">
    <citation type="journal article" date="2020" name="IScience">
        <title>Genome Sequencing of the Endangered Kingdonia uniflora (Circaeasteraceae, Ranunculales) Reveals Potential Mechanisms of Evolutionary Specialization.</title>
        <authorList>
            <person name="Sun Y."/>
            <person name="Deng T."/>
            <person name="Zhang A."/>
            <person name="Moore M.J."/>
            <person name="Landis J.B."/>
            <person name="Lin N."/>
            <person name="Zhang H."/>
            <person name="Zhang X."/>
            <person name="Huang J."/>
            <person name="Zhang X."/>
            <person name="Sun H."/>
            <person name="Wang H."/>
        </authorList>
    </citation>
    <scope>NUCLEOTIDE SEQUENCE [LARGE SCALE GENOMIC DNA]</scope>
    <source>
        <strain evidence="19">TB1705</strain>
        <tissue evidence="19">Leaf</tissue>
    </source>
</reference>
<dbReference type="AlphaFoldDB" id="A0A7J7MW60"/>
<dbReference type="InterPro" id="IPR001480">
    <property type="entry name" value="Bulb-type_lectin_dom"/>
</dbReference>
<dbReference type="PANTHER" id="PTHR32444">
    <property type="entry name" value="BULB-TYPE LECTIN DOMAIN-CONTAINING PROTEIN"/>
    <property type="match status" value="1"/>
</dbReference>
<evidence type="ECO:0000259" key="16">
    <source>
        <dbReference type="PROSITE" id="PS50026"/>
    </source>
</evidence>
<dbReference type="Pfam" id="PF00954">
    <property type="entry name" value="S_locus_glycop"/>
    <property type="match status" value="1"/>
</dbReference>
<dbReference type="OrthoDB" id="1910371at2759"/>
<keyword evidence="3 14" id="KW-0732">Signal</keyword>
<dbReference type="Pfam" id="PF07714">
    <property type="entry name" value="PK_Tyr_Ser-Thr"/>
    <property type="match status" value="2"/>
</dbReference>
<feature type="domain" description="Apple" evidence="18">
    <location>
        <begin position="350"/>
        <end position="434"/>
    </location>
</feature>
<evidence type="ECO:0000256" key="1">
    <source>
        <dbReference type="ARBA" id="ARBA00022527"/>
    </source>
</evidence>
<dbReference type="FunFam" id="1.10.510.10:FF:001722">
    <property type="entry name" value="G-type lectin S-receptor-like serine/threonine-protein kinase B120"/>
    <property type="match status" value="1"/>
</dbReference>
<feature type="transmembrane region" description="Helical" evidence="13">
    <location>
        <begin position="442"/>
        <end position="466"/>
    </location>
</feature>
<keyword evidence="2 11" id="KW-0808">Transferase</keyword>
<dbReference type="SMART" id="SM00473">
    <property type="entry name" value="PAN_AP"/>
    <property type="match status" value="1"/>
</dbReference>
<keyword evidence="7" id="KW-1015">Disulfide bond</keyword>
<dbReference type="SUPFAM" id="SSF51110">
    <property type="entry name" value="alpha-D-mannose-specific plant lectins"/>
    <property type="match status" value="1"/>
</dbReference>
<dbReference type="SUPFAM" id="SSF56112">
    <property type="entry name" value="Protein kinase-like (PK-like)"/>
    <property type="match status" value="1"/>
</dbReference>
<dbReference type="GO" id="GO:0005524">
    <property type="term" value="F:ATP binding"/>
    <property type="evidence" value="ECO:0007669"/>
    <property type="project" value="UniProtKB-KW"/>
</dbReference>
<dbReference type="CDD" id="cd00054">
    <property type="entry name" value="EGF_CA"/>
    <property type="match status" value="1"/>
</dbReference>
<name>A0A7J7MW60_9MAGN</name>
<evidence type="ECO:0000256" key="3">
    <source>
        <dbReference type="ARBA" id="ARBA00022729"/>
    </source>
</evidence>
<dbReference type="GO" id="GO:0048544">
    <property type="term" value="P:recognition of pollen"/>
    <property type="evidence" value="ECO:0007669"/>
    <property type="project" value="InterPro"/>
</dbReference>
<keyword evidence="20" id="KW-1185">Reference proteome</keyword>
<feature type="signal peptide" evidence="14">
    <location>
        <begin position="1"/>
        <end position="28"/>
    </location>
</feature>
<dbReference type="InterPro" id="IPR024171">
    <property type="entry name" value="SRK-like_kinase"/>
</dbReference>
<keyword evidence="13" id="KW-1133">Transmembrane helix</keyword>
<comment type="caution">
    <text evidence="12">Lacks conserved residue(s) required for the propagation of feature annotation.</text>
</comment>
<dbReference type="InterPro" id="IPR003609">
    <property type="entry name" value="Pan_app"/>
</dbReference>
<dbReference type="InterPro" id="IPR000742">
    <property type="entry name" value="EGF"/>
</dbReference>
<dbReference type="InterPro" id="IPR000719">
    <property type="entry name" value="Prot_kinase_dom"/>
</dbReference>
<keyword evidence="8" id="KW-0325">Glycoprotein</keyword>
<dbReference type="SMART" id="SM00108">
    <property type="entry name" value="B_lectin"/>
    <property type="match status" value="1"/>
</dbReference>
<evidence type="ECO:0000256" key="8">
    <source>
        <dbReference type="ARBA" id="ARBA00023180"/>
    </source>
</evidence>
<dbReference type="Pfam" id="PF01453">
    <property type="entry name" value="B_lectin"/>
    <property type="match status" value="1"/>
</dbReference>
<comment type="caution">
    <text evidence="19">The sequence shown here is derived from an EMBL/GenBank/DDBJ whole genome shotgun (WGS) entry which is preliminary data.</text>
</comment>
<dbReference type="PIRSF" id="PIRSF000641">
    <property type="entry name" value="SRK"/>
    <property type="match status" value="1"/>
</dbReference>
<dbReference type="PROSITE" id="PS50011">
    <property type="entry name" value="PROTEIN_KINASE_DOM"/>
    <property type="match status" value="1"/>
</dbReference>
<sequence>MGFSSRTPAIFLSSLFFISWYFSIFSHAADSILQGQSIKDGETIISPSEAFELGFFSPENSTNRFVGIWYHKIPVQTAVWVANRDTPLFDKSGVLTVGNNGNIVISNGVGEFVWSTNVSFIENTTASLLDSGNLVLTDLSSPNEDLSRSNKSLWQSFDHPTDTFLPGMRVALNVEEGKQHIFRSWKSQSDPSTGNFSMGLDPHGQVQIVVWGQEKRRWRSGLWNGQIFTGIPNMRSLYVYGFKTENDGNNGKMYFTYTMYNSSEILRFRLRWDGREEQLHWDEEKKEWSTFWTQPITECELYNKCGNFGTCDTLNSPICSCIKGFEPKSNNDWNSGNWSGGCMRKKELQCDRNATVQGGVKDGFLALEGVKLPDFADLKILTDGKTCRNECLNNCSCIAYSSASGIGCLKWGHDLLDIQHFQDGKEILYIRIHDSELGGKKIATFVIVLIVVLGTAFISIAAFLFWRYKTKKKDSGREEKKEGLTSNVCKSREFWSDFSREQDIGDGNQGNGPDLVLFSFEGIATATNNFSLDNKLGQGGFGPVFEGVLPCGTKIAVKRLSRRSGQGLEEFKTEIVLIAKLQHINLVRLLGCCIQGEEKMLIYEYMPNNSLDAFLFEMNPKISDFGMAKIFGRNQNQENTNRVVGTYGYMSPEYAMEGLFSVKSDVYSFGVLLLEIVSGTRNTHRTSEDSPNLLGHSWMLWNEGKAEEIIDPSISKSCPKSDVLRCIHVGLLCVQDSAIDRPTMSTVVLMLGNESTSLPALRQPTFSMRRNPTDLRLSIDSSEIVTSNDVTVSVVQGR</sequence>
<feature type="domain" description="EGF-like" evidence="16">
    <location>
        <begin position="295"/>
        <end position="331"/>
    </location>
</feature>
<dbReference type="PROSITE" id="PS50948">
    <property type="entry name" value="PAN"/>
    <property type="match status" value="1"/>
</dbReference>
<accession>A0A7J7MW60</accession>
<dbReference type="PROSITE" id="PS50927">
    <property type="entry name" value="BULB_LECTIN"/>
    <property type="match status" value="1"/>
</dbReference>
<dbReference type="FunFam" id="3.30.200.20:FF:000195">
    <property type="entry name" value="G-type lectin S-receptor-like serine/threonine-protein kinase"/>
    <property type="match status" value="1"/>
</dbReference>
<dbReference type="EC" id="2.7.11.1" evidence="11"/>
<dbReference type="Gene3D" id="3.30.200.20">
    <property type="entry name" value="Phosphorylase Kinase, domain 1"/>
    <property type="match status" value="1"/>
</dbReference>